<evidence type="ECO:0000313" key="2">
    <source>
        <dbReference type="EMBL" id="ABF89681.1"/>
    </source>
</evidence>
<accession>Q1CXE6</accession>
<sequence>MGAAPRLLVAAVDGLNAWGHAAGQAHAVTNVRNPWSSPRYIPASWKTSLTPWNRSLVLATEGVAHMDKDHVWHMETLARVCQADATLLVATPFRVVALEDEAAVAEGVRWWEELTARGGEGMVVKPLDFAVRGRKGLLQPAIKSRGPEYLRIIYGPEYTAPANLERLRQRGLSTKRSLALREFALGVEGLERFARGEPLRRVHECVFGVLALESEPVDPRL</sequence>
<gene>
    <name evidence="2" type="ordered locus">MXAN_6810</name>
</gene>
<dbReference type="RefSeq" id="WP_011556735.1">
    <property type="nucleotide sequence ID" value="NC_008095.1"/>
</dbReference>
<dbReference type="Proteomes" id="UP000002402">
    <property type="component" value="Chromosome"/>
</dbReference>
<protein>
    <recommendedName>
        <fullName evidence="1">Polynucleotide kinase-phosphatase ligase domain-containing protein</fullName>
    </recommendedName>
</protein>
<dbReference type="STRING" id="246197.MXAN_6810"/>
<dbReference type="Gene3D" id="3.30.470.30">
    <property type="entry name" value="DNA ligase/mRNA capping enzyme"/>
    <property type="match status" value="1"/>
</dbReference>
<keyword evidence="3" id="KW-1185">Reference proteome</keyword>
<dbReference type="EMBL" id="CP000113">
    <property type="protein sequence ID" value="ABF89681.1"/>
    <property type="molecule type" value="Genomic_DNA"/>
</dbReference>
<dbReference type="eggNOG" id="COG0639">
    <property type="taxonomic scope" value="Bacteria"/>
</dbReference>
<dbReference type="GeneID" id="41363999"/>
<dbReference type="KEGG" id="mxa:MXAN_6810"/>
<dbReference type="HOGENOM" id="CLU_1249504_0_0_7"/>
<evidence type="ECO:0000313" key="3">
    <source>
        <dbReference type="Proteomes" id="UP000002402"/>
    </source>
</evidence>
<reference evidence="2 3" key="1">
    <citation type="journal article" date="2006" name="Proc. Natl. Acad. Sci. U.S.A.">
        <title>Evolution of sensory complexity recorded in a myxobacterial genome.</title>
        <authorList>
            <person name="Goldman B.S."/>
            <person name="Nierman W.C."/>
            <person name="Kaiser D."/>
            <person name="Slater S.C."/>
            <person name="Durkin A.S."/>
            <person name="Eisen J.A."/>
            <person name="Ronning C.M."/>
            <person name="Barbazuk W.B."/>
            <person name="Blanchard M."/>
            <person name="Field C."/>
            <person name="Halling C."/>
            <person name="Hinkle G."/>
            <person name="Iartchuk O."/>
            <person name="Kim H.S."/>
            <person name="Mackenzie C."/>
            <person name="Madupu R."/>
            <person name="Miller N."/>
            <person name="Shvartsbeyn A."/>
            <person name="Sullivan S.A."/>
            <person name="Vaudin M."/>
            <person name="Wiegand R."/>
            <person name="Kaplan H.B."/>
        </authorList>
    </citation>
    <scope>NUCLEOTIDE SEQUENCE [LARGE SCALE GENOMIC DNA]</scope>
    <source>
        <strain evidence="3">DK1622</strain>
    </source>
</reference>
<dbReference type="Pfam" id="PF16542">
    <property type="entry name" value="PNKP_ligase"/>
    <property type="match status" value="1"/>
</dbReference>
<dbReference type="InterPro" id="IPR032380">
    <property type="entry name" value="PNKP_ligase_dom"/>
</dbReference>
<dbReference type="EnsemblBacteria" id="ABF89681">
    <property type="protein sequence ID" value="ABF89681"/>
    <property type="gene ID" value="MXAN_6810"/>
</dbReference>
<dbReference type="SUPFAM" id="SSF56091">
    <property type="entry name" value="DNA ligase/mRNA capping enzyme, catalytic domain"/>
    <property type="match status" value="1"/>
</dbReference>
<proteinExistence type="predicted"/>
<feature type="domain" description="Polynucleotide kinase-phosphatase ligase" evidence="1">
    <location>
        <begin position="57"/>
        <end position="216"/>
    </location>
</feature>
<organism evidence="2 3">
    <name type="scientific">Myxococcus xanthus (strain DK1622)</name>
    <dbReference type="NCBI Taxonomy" id="246197"/>
    <lineage>
        <taxon>Bacteria</taxon>
        <taxon>Pseudomonadati</taxon>
        <taxon>Myxococcota</taxon>
        <taxon>Myxococcia</taxon>
        <taxon>Myxococcales</taxon>
        <taxon>Cystobacterineae</taxon>
        <taxon>Myxococcaceae</taxon>
        <taxon>Myxococcus</taxon>
    </lineage>
</organism>
<dbReference type="AlphaFoldDB" id="Q1CXE6"/>
<evidence type="ECO:0000259" key="1">
    <source>
        <dbReference type="Pfam" id="PF16542"/>
    </source>
</evidence>
<name>Q1CXE6_MYXXD</name>